<protein>
    <recommendedName>
        <fullName evidence="4">Telomere replication protein EST3</fullName>
    </recommendedName>
</protein>
<feature type="region of interest" description="Disordered" evidence="1">
    <location>
        <begin position="204"/>
        <end position="476"/>
    </location>
</feature>
<dbReference type="OrthoDB" id="3144405at2759"/>
<feature type="compositionally biased region" description="Polar residues" evidence="1">
    <location>
        <begin position="210"/>
        <end position="220"/>
    </location>
</feature>
<name>A0A5C3KPZ5_COPMA</name>
<dbReference type="EMBL" id="ML210237">
    <property type="protein sequence ID" value="TFK22591.1"/>
    <property type="molecule type" value="Genomic_DNA"/>
</dbReference>
<feature type="compositionally biased region" description="Polar residues" evidence="1">
    <location>
        <begin position="402"/>
        <end position="418"/>
    </location>
</feature>
<organism evidence="2 3">
    <name type="scientific">Coprinopsis marcescibilis</name>
    <name type="common">Agaric fungus</name>
    <name type="synonym">Psathyrella marcescibilis</name>
    <dbReference type="NCBI Taxonomy" id="230819"/>
    <lineage>
        <taxon>Eukaryota</taxon>
        <taxon>Fungi</taxon>
        <taxon>Dikarya</taxon>
        <taxon>Basidiomycota</taxon>
        <taxon>Agaricomycotina</taxon>
        <taxon>Agaricomycetes</taxon>
        <taxon>Agaricomycetidae</taxon>
        <taxon>Agaricales</taxon>
        <taxon>Agaricineae</taxon>
        <taxon>Psathyrellaceae</taxon>
        <taxon>Coprinopsis</taxon>
    </lineage>
</organism>
<keyword evidence="3" id="KW-1185">Reference proteome</keyword>
<reference evidence="2 3" key="1">
    <citation type="journal article" date="2019" name="Nat. Ecol. Evol.">
        <title>Megaphylogeny resolves global patterns of mushroom evolution.</title>
        <authorList>
            <person name="Varga T."/>
            <person name="Krizsan K."/>
            <person name="Foldi C."/>
            <person name="Dima B."/>
            <person name="Sanchez-Garcia M."/>
            <person name="Sanchez-Ramirez S."/>
            <person name="Szollosi G.J."/>
            <person name="Szarkandi J.G."/>
            <person name="Papp V."/>
            <person name="Albert L."/>
            <person name="Andreopoulos W."/>
            <person name="Angelini C."/>
            <person name="Antonin V."/>
            <person name="Barry K.W."/>
            <person name="Bougher N.L."/>
            <person name="Buchanan P."/>
            <person name="Buyck B."/>
            <person name="Bense V."/>
            <person name="Catcheside P."/>
            <person name="Chovatia M."/>
            <person name="Cooper J."/>
            <person name="Damon W."/>
            <person name="Desjardin D."/>
            <person name="Finy P."/>
            <person name="Geml J."/>
            <person name="Haridas S."/>
            <person name="Hughes K."/>
            <person name="Justo A."/>
            <person name="Karasinski D."/>
            <person name="Kautmanova I."/>
            <person name="Kiss B."/>
            <person name="Kocsube S."/>
            <person name="Kotiranta H."/>
            <person name="LaButti K.M."/>
            <person name="Lechner B.E."/>
            <person name="Liimatainen K."/>
            <person name="Lipzen A."/>
            <person name="Lukacs Z."/>
            <person name="Mihaltcheva S."/>
            <person name="Morgado L.N."/>
            <person name="Niskanen T."/>
            <person name="Noordeloos M.E."/>
            <person name="Ohm R.A."/>
            <person name="Ortiz-Santana B."/>
            <person name="Ovrebo C."/>
            <person name="Racz N."/>
            <person name="Riley R."/>
            <person name="Savchenko A."/>
            <person name="Shiryaev A."/>
            <person name="Soop K."/>
            <person name="Spirin V."/>
            <person name="Szebenyi C."/>
            <person name="Tomsovsky M."/>
            <person name="Tulloss R.E."/>
            <person name="Uehling J."/>
            <person name="Grigoriev I.V."/>
            <person name="Vagvolgyi C."/>
            <person name="Papp T."/>
            <person name="Martin F.M."/>
            <person name="Miettinen O."/>
            <person name="Hibbett D.S."/>
            <person name="Nagy L.G."/>
        </authorList>
    </citation>
    <scope>NUCLEOTIDE SEQUENCE [LARGE SCALE GENOMIC DNA]</scope>
    <source>
        <strain evidence="2 3">CBS 121175</strain>
    </source>
</reference>
<evidence type="ECO:0008006" key="4">
    <source>
        <dbReference type="Google" id="ProtNLM"/>
    </source>
</evidence>
<evidence type="ECO:0000313" key="3">
    <source>
        <dbReference type="Proteomes" id="UP000307440"/>
    </source>
</evidence>
<evidence type="ECO:0000256" key="1">
    <source>
        <dbReference type="SAM" id="MobiDB-lite"/>
    </source>
</evidence>
<accession>A0A5C3KPZ5</accession>
<dbReference type="Proteomes" id="UP000307440">
    <property type="component" value="Unassembled WGS sequence"/>
</dbReference>
<proteinExistence type="predicted"/>
<evidence type="ECO:0000313" key="2">
    <source>
        <dbReference type="EMBL" id="TFK22591.1"/>
    </source>
</evidence>
<sequence length="524" mass="58588">MSSELLEPWLEHHLLEVAHKYGADLASAPRCDKPQTAQLVEFIGKTSQPGSDIWAIMSDSHLSVPVKFSKQGALPEYNIAHPDTPLTDQLYHVATLRQFKVIHRRIPLSDRRGLTAECHLVLECDSVKVSNRSANQVIGSPHRIMQHEDLQLWTTELHAPGGGGNVLKNKRASASTNIKVIVNRQKAPVISTALFLDLKQKPVYGDPVSEDSQPQQSQGSPKRRDPTPPPASSPERAIPWSPTPSCRSITDMEPPQTREPSIPRSQFKQPLHHTSKSVPKTITQLPSRKVPRPSVPSSLQKRATGEVLVPNSDTSAFGSQSQQSQNEVLPTRNILRNGGILSQVDLNQGHEKHIHGVKRPRPPGTQDEVYDGDTEGMRRAPRKGLSRTASSKSSLVRMDVENGSQQTKSARTLQTSPLKRQRPDPLEITPAPSPQPQAKEGPEESSQDNKSTDPKPEEKNMRLDDKFREPDMQAWTRPSFQKKVQVRRRKDYYENYRGLRGLAGLERILDETLKARRSSIERNI</sequence>
<feature type="compositionally biased region" description="Basic and acidic residues" evidence="1">
    <location>
        <begin position="450"/>
        <end position="471"/>
    </location>
</feature>
<dbReference type="AlphaFoldDB" id="A0A5C3KPZ5"/>
<gene>
    <name evidence="2" type="ORF">FA15DRAFT_671387</name>
</gene>
<feature type="compositionally biased region" description="Polar residues" evidence="1">
    <location>
        <begin position="276"/>
        <end position="285"/>
    </location>
</feature>
<feature type="compositionally biased region" description="Polar residues" evidence="1">
    <location>
        <begin position="311"/>
        <end position="328"/>
    </location>
</feature>
<feature type="compositionally biased region" description="Basic residues" evidence="1">
    <location>
        <begin position="352"/>
        <end position="361"/>
    </location>
</feature>